<reference evidence="2" key="2">
    <citation type="submission" date="2023-06" db="EMBL/GenBank/DDBJ databases">
        <authorList>
            <consortium name="Lawrence Berkeley National Laboratory"/>
            <person name="Haridas S."/>
            <person name="Hensen N."/>
            <person name="Bonometti L."/>
            <person name="Westerberg I."/>
            <person name="Brannstrom I.O."/>
            <person name="Guillou S."/>
            <person name="Cros-Aarteil S."/>
            <person name="Calhoun S."/>
            <person name="Kuo A."/>
            <person name="Mondo S."/>
            <person name="Pangilinan J."/>
            <person name="Riley R."/>
            <person name="Labutti K."/>
            <person name="Andreopoulos B."/>
            <person name="Lipzen A."/>
            <person name="Chen C."/>
            <person name="Yanf M."/>
            <person name="Daum C."/>
            <person name="Ng V."/>
            <person name="Clum A."/>
            <person name="Steindorff A."/>
            <person name="Ohm R."/>
            <person name="Martin F."/>
            <person name="Silar P."/>
            <person name="Natvig D."/>
            <person name="Lalanne C."/>
            <person name="Gautier V."/>
            <person name="Ament-Velasquez S.L."/>
            <person name="Kruys A."/>
            <person name="Hutchinson M.I."/>
            <person name="Powell A.J."/>
            <person name="Barry K."/>
            <person name="Miller A.N."/>
            <person name="Grigoriev I.V."/>
            <person name="Debuchy R."/>
            <person name="Gladieux P."/>
            <person name="Thoren M.H."/>
            <person name="Johannesson H."/>
        </authorList>
    </citation>
    <scope>NUCLEOTIDE SEQUENCE</scope>
    <source>
        <strain evidence="2">CBS 118394</strain>
    </source>
</reference>
<dbReference type="Proteomes" id="UP001283341">
    <property type="component" value="Unassembled WGS sequence"/>
</dbReference>
<gene>
    <name evidence="2" type="ORF">B0H66DRAFT_533583</name>
</gene>
<feature type="region of interest" description="Disordered" evidence="1">
    <location>
        <begin position="1"/>
        <end position="20"/>
    </location>
</feature>
<evidence type="ECO:0000313" key="3">
    <source>
        <dbReference type="Proteomes" id="UP001283341"/>
    </source>
</evidence>
<sequence length="199" mass="21809">MSVAGTGYRDDDGDDDQSSLGKHVKGLTSFVAGCKRSGVYINMHYPRVEAWTKRGTGAQKKNQRKWSEEDDDTVTPRRCYCRRGRVFALVGPSTACRQFPGSQGFRRFKASRYPWAVSAFRGKTGTTPSAPSSLFISSQFTSRISHLTCPVVAAPARILRLALGETRPQAATMVSIGVVSQLGSSHHQPLRLAATNTLW</sequence>
<reference evidence="2" key="1">
    <citation type="journal article" date="2023" name="Mol. Phylogenet. Evol.">
        <title>Genome-scale phylogeny and comparative genomics of the fungal order Sordariales.</title>
        <authorList>
            <person name="Hensen N."/>
            <person name="Bonometti L."/>
            <person name="Westerberg I."/>
            <person name="Brannstrom I.O."/>
            <person name="Guillou S."/>
            <person name="Cros-Aarteil S."/>
            <person name="Calhoun S."/>
            <person name="Haridas S."/>
            <person name="Kuo A."/>
            <person name="Mondo S."/>
            <person name="Pangilinan J."/>
            <person name="Riley R."/>
            <person name="LaButti K."/>
            <person name="Andreopoulos B."/>
            <person name="Lipzen A."/>
            <person name="Chen C."/>
            <person name="Yan M."/>
            <person name="Daum C."/>
            <person name="Ng V."/>
            <person name="Clum A."/>
            <person name="Steindorff A."/>
            <person name="Ohm R.A."/>
            <person name="Martin F."/>
            <person name="Silar P."/>
            <person name="Natvig D.O."/>
            <person name="Lalanne C."/>
            <person name="Gautier V."/>
            <person name="Ament-Velasquez S.L."/>
            <person name="Kruys A."/>
            <person name="Hutchinson M.I."/>
            <person name="Powell A.J."/>
            <person name="Barry K."/>
            <person name="Miller A.N."/>
            <person name="Grigoriev I.V."/>
            <person name="Debuchy R."/>
            <person name="Gladieux P."/>
            <person name="Hiltunen Thoren M."/>
            <person name="Johannesson H."/>
        </authorList>
    </citation>
    <scope>NUCLEOTIDE SEQUENCE</scope>
    <source>
        <strain evidence="2">CBS 118394</strain>
    </source>
</reference>
<organism evidence="2 3">
    <name type="scientific">Apodospora peruviana</name>
    <dbReference type="NCBI Taxonomy" id="516989"/>
    <lineage>
        <taxon>Eukaryota</taxon>
        <taxon>Fungi</taxon>
        <taxon>Dikarya</taxon>
        <taxon>Ascomycota</taxon>
        <taxon>Pezizomycotina</taxon>
        <taxon>Sordariomycetes</taxon>
        <taxon>Sordariomycetidae</taxon>
        <taxon>Sordariales</taxon>
        <taxon>Lasiosphaeriaceae</taxon>
        <taxon>Apodospora</taxon>
    </lineage>
</organism>
<accession>A0AAE0I684</accession>
<protein>
    <submittedName>
        <fullName evidence="2">Uncharacterized protein</fullName>
    </submittedName>
</protein>
<name>A0AAE0I684_9PEZI</name>
<keyword evidence="3" id="KW-1185">Reference proteome</keyword>
<evidence type="ECO:0000256" key="1">
    <source>
        <dbReference type="SAM" id="MobiDB-lite"/>
    </source>
</evidence>
<dbReference type="EMBL" id="JAUEDM010000004">
    <property type="protein sequence ID" value="KAK3319079.1"/>
    <property type="molecule type" value="Genomic_DNA"/>
</dbReference>
<comment type="caution">
    <text evidence="2">The sequence shown here is derived from an EMBL/GenBank/DDBJ whole genome shotgun (WGS) entry which is preliminary data.</text>
</comment>
<proteinExistence type="predicted"/>
<dbReference type="AlphaFoldDB" id="A0AAE0I684"/>
<evidence type="ECO:0000313" key="2">
    <source>
        <dbReference type="EMBL" id="KAK3319079.1"/>
    </source>
</evidence>